<dbReference type="InterPro" id="IPR036388">
    <property type="entry name" value="WH-like_DNA-bd_sf"/>
</dbReference>
<sequence length="321" mass="37179">MSRIDRIYKIHEILRAARHPVAMRVLMDELEASRNTITRDFEFLRDSLGAPLEYCREYNGHRYDPDAPSFELPGLWMTPAELHALLACEHLLENVQPGLIASHLSPLKKKVQQLLGESGHDAEQISERIRIQPIQNRISKNRVFDPVAQATLAGHCLEFSYQSRSDTSDSQSRCVHPQRLLHYRSNWYLLAHCERARALRLFSLDRISNICITEADCHRLSSSELDTFAFAGFGIFGGQPRDVAHLRFSEHAAKWVAEEKWHSEQESQWQADGYHLKVPYADDRELVMEILRYGSEVEVLEPNELRSEVASRVKKMKEIYW</sequence>
<dbReference type="Pfam" id="PF13280">
    <property type="entry name" value="WYL"/>
    <property type="match status" value="1"/>
</dbReference>
<name>A0A6F8TZE3_9GAMM</name>
<evidence type="ECO:0000259" key="1">
    <source>
        <dbReference type="Pfam" id="PF13280"/>
    </source>
</evidence>
<dbReference type="Pfam" id="PF25583">
    <property type="entry name" value="WCX"/>
    <property type="match status" value="1"/>
</dbReference>
<evidence type="ECO:0000313" key="4">
    <source>
        <dbReference type="Proteomes" id="UP000502259"/>
    </source>
</evidence>
<dbReference type="PROSITE" id="PS52050">
    <property type="entry name" value="WYL"/>
    <property type="match status" value="1"/>
</dbReference>
<evidence type="ECO:0000313" key="3">
    <source>
        <dbReference type="EMBL" id="BCB06324.1"/>
    </source>
</evidence>
<proteinExistence type="predicted"/>
<dbReference type="SUPFAM" id="SSF46785">
    <property type="entry name" value="Winged helix' DNA-binding domain"/>
    <property type="match status" value="1"/>
</dbReference>
<protein>
    <submittedName>
        <fullName evidence="3">Transcriptional regulator</fullName>
    </submittedName>
</protein>
<accession>A0A6F8TZE3</accession>
<dbReference type="RefSeq" id="WP_172419608.1">
    <property type="nucleotide sequence ID" value="NZ_AP022843.1"/>
</dbReference>
<dbReference type="InterPro" id="IPR036390">
    <property type="entry name" value="WH_DNA-bd_sf"/>
</dbReference>
<dbReference type="Gene3D" id="1.10.10.10">
    <property type="entry name" value="Winged helix-like DNA-binding domain superfamily/Winged helix DNA-binding domain"/>
    <property type="match status" value="1"/>
</dbReference>
<gene>
    <name evidence="3" type="ORF">HHSLTHF2_02140</name>
</gene>
<feature type="domain" description="WCX" evidence="2">
    <location>
        <begin position="244"/>
        <end position="316"/>
    </location>
</feature>
<dbReference type="InterPro" id="IPR057727">
    <property type="entry name" value="WCX_dom"/>
</dbReference>
<keyword evidence="4" id="KW-1185">Reference proteome</keyword>
<dbReference type="InterPro" id="IPR026881">
    <property type="entry name" value="WYL_dom"/>
</dbReference>
<organism evidence="3 4">
    <name type="scientific">Halomonas hydrothermalis</name>
    <dbReference type="NCBI Taxonomy" id="115561"/>
    <lineage>
        <taxon>Bacteria</taxon>
        <taxon>Pseudomonadati</taxon>
        <taxon>Pseudomonadota</taxon>
        <taxon>Gammaproteobacteria</taxon>
        <taxon>Oceanospirillales</taxon>
        <taxon>Halomonadaceae</taxon>
        <taxon>Halomonas</taxon>
    </lineage>
</organism>
<dbReference type="AlphaFoldDB" id="A0A6F8TZE3"/>
<feature type="domain" description="WYL" evidence="1">
    <location>
        <begin position="143"/>
        <end position="210"/>
    </location>
</feature>
<dbReference type="EMBL" id="AP022843">
    <property type="protein sequence ID" value="BCB06324.1"/>
    <property type="molecule type" value="Genomic_DNA"/>
</dbReference>
<evidence type="ECO:0000259" key="2">
    <source>
        <dbReference type="Pfam" id="PF25583"/>
    </source>
</evidence>
<dbReference type="Proteomes" id="UP000502259">
    <property type="component" value="Chromosome"/>
</dbReference>
<dbReference type="PANTHER" id="PTHR34580">
    <property type="match status" value="1"/>
</dbReference>
<dbReference type="PANTHER" id="PTHR34580:SF3">
    <property type="entry name" value="PROTEIN PAFB"/>
    <property type="match status" value="1"/>
</dbReference>
<reference evidence="3 4" key="1">
    <citation type="submission" date="2020-03" db="EMBL/GenBank/DDBJ databases">
        <title>Complete Genome Sequence of Halomonas hydrothermalis Strain Slthf2, Halophilic Bacterium Isolated from Deep-Sea Hydrothermal-Vent Environments.</title>
        <authorList>
            <person name="Takeyama N."/>
            <person name="Huang M."/>
            <person name="Sato K."/>
            <person name="Galipon J."/>
            <person name="Arakawa K."/>
        </authorList>
    </citation>
    <scope>NUCLEOTIDE SEQUENCE [LARGE SCALE GENOMIC DNA]</scope>
    <source>
        <strain evidence="3 4">Slthf2</strain>
    </source>
</reference>
<dbReference type="InterPro" id="IPR051534">
    <property type="entry name" value="CBASS_pafABC_assoc_protein"/>
</dbReference>